<name>A0ABT5VGK3_9BACI</name>
<dbReference type="Proteomes" id="UP001148125">
    <property type="component" value="Unassembled WGS sequence"/>
</dbReference>
<organism evidence="2 3">
    <name type="scientific">Alkalihalobacterium chitinilyticum</name>
    <dbReference type="NCBI Taxonomy" id="2980103"/>
    <lineage>
        <taxon>Bacteria</taxon>
        <taxon>Bacillati</taxon>
        <taxon>Bacillota</taxon>
        <taxon>Bacilli</taxon>
        <taxon>Bacillales</taxon>
        <taxon>Bacillaceae</taxon>
        <taxon>Alkalihalobacterium</taxon>
    </lineage>
</organism>
<evidence type="ECO:0000313" key="3">
    <source>
        <dbReference type="Proteomes" id="UP001148125"/>
    </source>
</evidence>
<dbReference type="RefSeq" id="WP_275119205.1">
    <property type="nucleotide sequence ID" value="NZ_JAOTPO010000010.1"/>
</dbReference>
<accession>A0ABT5VGK3</accession>
<proteinExistence type="predicted"/>
<gene>
    <name evidence="2" type="ORF">N7Z68_14510</name>
</gene>
<reference evidence="2" key="1">
    <citation type="submission" date="2024-05" db="EMBL/GenBank/DDBJ databases">
        <title>Alkalihalobacillus sp. strain MEB203 novel alkaliphilic bacterium from Lonar Lake, India.</title>
        <authorList>
            <person name="Joshi A."/>
            <person name="Thite S."/>
            <person name="Mengade P."/>
        </authorList>
    </citation>
    <scope>NUCLEOTIDE SEQUENCE</scope>
    <source>
        <strain evidence="2">MEB 203</strain>
    </source>
</reference>
<evidence type="ECO:0000313" key="2">
    <source>
        <dbReference type="EMBL" id="MDE5414588.1"/>
    </source>
</evidence>
<dbReference type="PROSITE" id="PS51500">
    <property type="entry name" value="SIN"/>
    <property type="match status" value="1"/>
</dbReference>
<protein>
    <submittedName>
        <fullName evidence="2">Anti-repressor SinI family protein</fullName>
    </submittedName>
</protein>
<dbReference type="SUPFAM" id="SSF47406">
    <property type="entry name" value="SinR repressor dimerisation domain-like"/>
    <property type="match status" value="1"/>
</dbReference>
<comment type="caution">
    <text evidence="2">The sequence shown here is derived from an EMBL/GenBank/DDBJ whole genome shotgun (WGS) entry which is preliminary data.</text>
</comment>
<dbReference type="InterPro" id="IPR036281">
    <property type="entry name" value="SinR/SinI_dimer_dom_sf"/>
</dbReference>
<dbReference type="InterPro" id="IPR010981">
    <property type="entry name" value="SinR/SinI_dimer_dom"/>
</dbReference>
<sequence>MNLKGENKVQKDDNDFQNIYSFSTWDLDVKWRELVIEAMDSGVSKDEFRKFLDLKKEQKY</sequence>
<feature type="domain" description="Sin" evidence="1">
    <location>
        <begin position="18"/>
        <end position="56"/>
    </location>
</feature>
<keyword evidence="3" id="KW-1185">Reference proteome</keyword>
<dbReference type="EMBL" id="JAOTPO010000010">
    <property type="protein sequence ID" value="MDE5414588.1"/>
    <property type="molecule type" value="Genomic_DNA"/>
</dbReference>
<dbReference type="Pfam" id="PF08671">
    <property type="entry name" value="SinI"/>
    <property type="match status" value="1"/>
</dbReference>
<evidence type="ECO:0000259" key="1">
    <source>
        <dbReference type="PROSITE" id="PS51500"/>
    </source>
</evidence>